<dbReference type="GeneID" id="35430029"/>
<organism evidence="3 4">
    <name type="scientific">Cercospora beticola</name>
    <name type="common">Sugarbeet leaf spot fungus</name>
    <dbReference type="NCBI Taxonomy" id="122368"/>
    <lineage>
        <taxon>Eukaryota</taxon>
        <taxon>Fungi</taxon>
        <taxon>Dikarya</taxon>
        <taxon>Ascomycota</taxon>
        <taxon>Pezizomycotina</taxon>
        <taxon>Dothideomycetes</taxon>
        <taxon>Dothideomycetidae</taxon>
        <taxon>Mycosphaerellales</taxon>
        <taxon>Mycosphaerellaceae</taxon>
        <taxon>Cercospora</taxon>
    </lineage>
</organism>
<feature type="compositionally biased region" description="Polar residues" evidence="1">
    <location>
        <begin position="23"/>
        <end position="32"/>
    </location>
</feature>
<proteinExistence type="predicted"/>
<dbReference type="Proteomes" id="UP001302367">
    <property type="component" value="Chromosome 2"/>
</dbReference>
<dbReference type="PROSITE" id="PS50181">
    <property type="entry name" value="FBOX"/>
    <property type="match status" value="1"/>
</dbReference>
<name>A0ABZ0NH19_CERBT</name>
<evidence type="ECO:0000256" key="1">
    <source>
        <dbReference type="SAM" id="MobiDB-lite"/>
    </source>
</evidence>
<evidence type="ECO:0000313" key="4">
    <source>
        <dbReference type="Proteomes" id="UP001302367"/>
    </source>
</evidence>
<dbReference type="SUPFAM" id="SSF81383">
    <property type="entry name" value="F-box domain"/>
    <property type="match status" value="1"/>
</dbReference>
<gene>
    <name evidence="3" type="ORF">RHO25_003450</name>
</gene>
<reference evidence="3 4" key="1">
    <citation type="submission" date="2023-09" db="EMBL/GenBank/DDBJ databases">
        <title>Complete-Gapless Cercospora beticola genome.</title>
        <authorList>
            <person name="Wyatt N.A."/>
            <person name="Spanner R.E."/>
            <person name="Bolton M.D."/>
        </authorList>
    </citation>
    <scope>NUCLEOTIDE SEQUENCE [LARGE SCALE GENOMIC DNA]</scope>
    <source>
        <strain evidence="3">Cb09-40</strain>
    </source>
</reference>
<dbReference type="Pfam" id="PF12937">
    <property type="entry name" value="F-box-like"/>
    <property type="match status" value="1"/>
</dbReference>
<dbReference type="EMBL" id="CP134185">
    <property type="protein sequence ID" value="WPA98837.1"/>
    <property type="molecule type" value="Genomic_DNA"/>
</dbReference>
<accession>A0ABZ0NH19</accession>
<evidence type="ECO:0000313" key="3">
    <source>
        <dbReference type="EMBL" id="WPA98837.1"/>
    </source>
</evidence>
<keyword evidence="4" id="KW-1185">Reference proteome</keyword>
<dbReference type="RefSeq" id="XP_023455703.2">
    <property type="nucleotide sequence ID" value="XM_023598956.2"/>
</dbReference>
<feature type="domain" description="F-box" evidence="2">
    <location>
        <begin position="60"/>
        <end position="97"/>
    </location>
</feature>
<dbReference type="InterPro" id="IPR036047">
    <property type="entry name" value="F-box-like_dom_sf"/>
</dbReference>
<dbReference type="Gene3D" id="1.20.1280.50">
    <property type="match status" value="1"/>
</dbReference>
<feature type="region of interest" description="Disordered" evidence="1">
    <location>
        <begin position="1"/>
        <end position="50"/>
    </location>
</feature>
<evidence type="ECO:0000259" key="2">
    <source>
        <dbReference type="PROSITE" id="PS50181"/>
    </source>
</evidence>
<sequence>MHSTQIPPTDPFMRTSGEPGNITEVSSENTLSDPRPSDEALVESDPDRPSAVPKTFSIVELLEQVLVHLDIEHLTRARRVCKMWNIVIEDSRTLRKVRFLEPIEPREQVIRRPRFRSGIRMSKWVPGQDTECWVPSELHPAFYKAVARAPRQFAPHIGPLGWDLSCQIHVQPLSSLRAWVSENNLHKALICQPPCKRLRCWTLSPSPPNEVFHSATGVTFQDLVDLANSRNAETHTSSRPCVHFSLLDVTNVTDDENKARIDTARRKYERRELVAQKKLAVKENRKGLDKISVFDRSEECDLSALFEEYSLEN</sequence>
<protein>
    <recommendedName>
        <fullName evidence="2">F-box domain-containing protein</fullName>
    </recommendedName>
</protein>
<dbReference type="InterPro" id="IPR001810">
    <property type="entry name" value="F-box_dom"/>
</dbReference>